<dbReference type="InterPro" id="IPR029056">
    <property type="entry name" value="Ribokinase-like"/>
</dbReference>
<dbReference type="OrthoDB" id="787163at2"/>
<name>M5DZ48_9FIRM</name>
<dbReference type="eggNOG" id="COG0524">
    <property type="taxonomic scope" value="Bacteria"/>
</dbReference>
<dbReference type="SUPFAM" id="SSF53613">
    <property type="entry name" value="Ribokinase-like"/>
    <property type="match status" value="1"/>
</dbReference>
<proteinExistence type="predicted"/>
<dbReference type="EMBL" id="CAUI01000010">
    <property type="protein sequence ID" value="CCU78916.1"/>
    <property type="molecule type" value="Genomic_DNA"/>
</dbReference>
<sequence length="372" mass="42292">MLEDLKGKIEKIIEEKKYLDKNAAIGFDGFVDKIYRPISSQEGKTINYYKTIDDFGDRIKQASGLSCDIDIELESIQPGGNTPLFANSLGHLGINTDCISPIDEYEEIFNKYMSKNCNIYSIGKPALSFVLEFFDGKIMLGDTHTFKEIDYNTIKNKVGDKIYEILNNYELLSMVNWSHFNNMTSIWKKIINYLNQNQDKFNNKEQTLFIDLADTSSRSIKDIKEMLKTLSDFRDYYRVIIGLNENEVRDLGKKMMTNNFKDITNIGKHLVNSGFVDEVVIHPVAEAYLVKKSNKVKVRVPKVEAPVLTVGGGDNFNAGFIWGILNNLTDQESLVLGTVNARLFVEKGSSPSIDDLYNYISKNKDSIEVINI</sequence>
<evidence type="ECO:0000313" key="2">
    <source>
        <dbReference type="Proteomes" id="UP000012063"/>
    </source>
</evidence>
<dbReference type="RefSeq" id="WP_005488316.1">
    <property type="nucleotide sequence ID" value="NZ_CAUI01000010.1"/>
</dbReference>
<evidence type="ECO:0000313" key="1">
    <source>
        <dbReference type="EMBL" id="CCU78916.1"/>
    </source>
</evidence>
<dbReference type="InterPro" id="IPR057621">
    <property type="entry name" value="Khk_prokaryotic"/>
</dbReference>
<accession>M5DZ48</accession>
<dbReference type="InParanoid" id="M5DZ48"/>
<dbReference type="Gene3D" id="3.40.1190.20">
    <property type="match status" value="1"/>
</dbReference>
<dbReference type="STRING" id="1293054.HSACCH_00982"/>
<organism evidence="1 2">
    <name type="scientific">Halanaerobium saccharolyticum subsp. saccharolyticum DSM 6643</name>
    <dbReference type="NCBI Taxonomy" id="1293054"/>
    <lineage>
        <taxon>Bacteria</taxon>
        <taxon>Bacillati</taxon>
        <taxon>Bacillota</taxon>
        <taxon>Clostridia</taxon>
        <taxon>Halanaerobiales</taxon>
        <taxon>Halanaerobiaceae</taxon>
        <taxon>Halanaerobium</taxon>
    </lineage>
</organism>
<comment type="caution">
    <text evidence="1">The sequence shown here is derived from an EMBL/GenBank/DDBJ whole genome shotgun (WGS) entry which is preliminary data.</text>
</comment>
<dbReference type="Proteomes" id="UP000012063">
    <property type="component" value="Unassembled WGS sequence"/>
</dbReference>
<dbReference type="Pfam" id="PF25270">
    <property type="entry name" value="Khk"/>
    <property type="match status" value="1"/>
</dbReference>
<dbReference type="AlphaFoldDB" id="M5DZ48"/>
<gene>
    <name evidence="1" type="ORF">HSACCH_00982</name>
</gene>
<reference evidence="2" key="1">
    <citation type="journal article" date="2013" name="Genome Announc.">
        <title>Genome Sequence of Halanaerobium saccharolyticum subsp. saccharolyticum Strain DSM 6643T, a Halophilic Hydrogen-Producing Bacterium.</title>
        <authorList>
            <person name="Kivisto A."/>
            <person name="Larjo A."/>
            <person name="Ciranna A."/>
            <person name="Santala V."/>
            <person name="Roos C."/>
            <person name="Karp M."/>
        </authorList>
    </citation>
    <scope>NUCLEOTIDE SEQUENCE [LARGE SCALE GENOMIC DNA]</scope>
    <source>
        <strain evidence="2">DSM 6643</strain>
    </source>
</reference>
<keyword evidence="2" id="KW-1185">Reference proteome</keyword>
<protein>
    <submittedName>
        <fullName evidence="1">Uncharacterized protein</fullName>
    </submittedName>
</protein>